<dbReference type="Gene3D" id="1.10.1330.10">
    <property type="entry name" value="Dockerin domain"/>
    <property type="match status" value="1"/>
</dbReference>
<dbReference type="CDD" id="cd14256">
    <property type="entry name" value="Dockerin_I"/>
    <property type="match status" value="1"/>
</dbReference>
<sequence length="292" mass="30888">MRSEGFKSRSFFLASSLIFFSVFFAAGIAEATDYTSPSFMVKDPVIAPSGYATSSGYSMTVTIGQPSIGTSTAAAGNVRELRSGFEYFPYVSKPTPTALSGDASASLSWSPSTGFLGWTVSGYSIGHSTVSGGPYTYTAVGNVTSATVSSLTNGTAYYFVVVPKDFFGNIIATSTEVSATPVASTPSPTPAPGGGGGIVYPPGVTPPFTTPPTFPPRFPPIILPPFTEPPIGDCSSVADLNCDGYVDIIDFSIMYYWFDKKDPPARIDLAKDGKVDLADFSVMAYYWYERPV</sequence>
<dbReference type="SUPFAM" id="SSF49265">
    <property type="entry name" value="Fibronectin type III"/>
    <property type="match status" value="1"/>
</dbReference>
<protein>
    <recommendedName>
        <fullName evidence="2">Fibronectin type-III domain-containing protein</fullName>
    </recommendedName>
</protein>
<feature type="domain" description="Fibronectin type-III" evidence="2">
    <location>
        <begin position="90"/>
        <end position="188"/>
    </location>
</feature>
<organism evidence="3 4">
    <name type="scientific">Candidatus Lloydbacteria bacterium RIFCSPLOWO2_01_FULL_50_20</name>
    <dbReference type="NCBI Taxonomy" id="1798665"/>
    <lineage>
        <taxon>Bacteria</taxon>
        <taxon>Candidatus Lloydiibacteriota</taxon>
    </lineage>
</organism>
<accession>A0A1G2DLH5</accession>
<comment type="caution">
    <text evidence="3">The sequence shown here is derived from an EMBL/GenBank/DDBJ whole genome shotgun (WGS) entry which is preliminary data.</text>
</comment>
<dbReference type="InterPro" id="IPR013783">
    <property type="entry name" value="Ig-like_fold"/>
</dbReference>
<dbReference type="InterPro" id="IPR003961">
    <property type="entry name" value="FN3_dom"/>
</dbReference>
<evidence type="ECO:0000259" key="2">
    <source>
        <dbReference type="PROSITE" id="PS50853"/>
    </source>
</evidence>
<proteinExistence type="predicted"/>
<dbReference type="STRING" id="1798665.A2942_02190"/>
<dbReference type="PROSITE" id="PS50853">
    <property type="entry name" value="FN3"/>
    <property type="match status" value="1"/>
</dbReference>
<dbReference type="InterPro" id="IPR018247">
    <property type="entry name" value="EF_Hand_1_Ca_BS"/>
</dbReference>
<dbReference type="Proteomes" id="UP000178534">
    <property type="component" value="Unassembled WGS sequence"/>
</dbReference>
<dbReference type="PROSITE" id="PS00018">
    <property type="entry name" value="EF_HAND_1"/>
    <property type="match status" value="1"/>
</dbReference>
<evidence type="ECO:0000313" key="3">
    <source>
        <dbReference type="EMBL" id="OGZ13760.1"/>
    </source>
</evidence>
<dbReference type="InterPro" id="IPR036439">
    <property type="entry name" value="Dockerin_dom_sf"/>
</dbReference>
<evidence type="ECO:0000313" key="4">
    <source>
        <dbReference type="Proteomes" id="UP000178534"/>
    </source>
</evidence>
<gene>
    <name evidence="3" type="ORF">A2942_02190</name>
</gene>
<feature type="signal peptide" evidence="1">
    <location>
        <begin position="1"/>
        <end position="31"/>
    </location>
</feature>
<dbReference type="CDD" id="cd00063">
    <property type="entry name" value="FN3"/>
    <property type="match status" value="1"/>
</dbReference>
<keyword evidence="1" id="KW-0732">Signal</keyword>
<dbReference type="EMBL" id="MHLP01000004">
    <property type="protein sequence ID" value="OGZ13760.1"/>
    <property type="molecule type" value="Genomic_DNA"/>
</dbReference>
<dbReference type="Gene3D" id="2.60.40.10">
    <property type="entry name" value="Immunoglobulins"/>
    <property type="match status" value="1"/>
</dbReference>
<reference evidence="3 4" key="1">
    <citation type="journal article" date="2016" name="Nat. Commun.">
        <title>Thousands of microbial genomes shed light on interconnected biogeochemical processes in an aquifer system.</title>
        <authorList>
            <person name="Anantharaman K."/>
            <person name="Brown C.T."/>
            <person name="Hug L.A."/>
            <person name="Sharon I."/>
            <person name="Castelle C.J."/>
            <person name="Probst A.J."/>
            <person name="Thomas B.C."/>
            <person name="Singh A."/>
            <person name="Wilkins M.J."/>
            <person name="Karaoz U."/>
            <person name="Brodie E.L."/>
            <person name="Williams K.H."/>
            <person name="Hubbard S.S."/>
            <person name="Banfield J.F."/>
        </authorList>
    </citation>
    <scope>NUCLEOTIDE SEQUENCE [LARGE SCALE GENOMIC DNA]</scope>
</reference>
<feature type="chain" id="PRO_5009582612" description="Fibronectin type-III domain-containing protein" evidence="1">
    <location>
        <begin position="32"/>
        <end position="292"/>
    </location>
</feature>
<evidence type="ECO:0000256" key="1">
    <source>
        <dbReference type="SAM" id="SignalP"/>
    </source>
</evidence>
<dbReference type="SUPFAM" id="SSF63446">
    <property type="entry name" value="Type I dockerin domain"/>
    <property type="match status" value="1"/>
</dbReference>
<dbReference type="GO" id="GO:0000272">
    <property type="term" value="P:polysaccharide catabolic process"/>
    <property type="evidence" value="ECO:0007669"/>
    <property type="project" value="InterPro"/>
</dbReference>
<dbReference type="AlphaFoldDB" id="A0A1G2DLH5"/>
<name>A0A1G2DLH5_9BACT</name>
<dbReference type="InterPro" id="IPR036116">
    <property type="entry name" value="FN3_sf"/>
</dbReference>